<dbReference type="EMBL" id="KZ670218">
    <property type="protein sequence ID" value="PPR83699.1"/>
    <property type="molecule type" value="Genomic_DNA"/>
</dbReference>
<dbReference type="AlphaFoldDB" id="A0A2P5VY12"/>
<proteinExistence type="predicted"/>
<sequence>MVQSRLFIPNSALLRFSNLHGQAHGHALGRAHTMGGDTAVRYCRVKTGYTISTLRGKETAIPSSKKRKGATSSSGPTAEIRYPFLQFPFGPQEELFQILRVRPLGVGHCIDWAALKKIQMADVIIEPMYHELTMELYSTFHLQVAMINCDDPRTVQFHLSGLVRQLSVPKFRIALGLYMEEFMDDNELDTLYCHIHYSLSKCWKDFVPASATYDPNYSKASALTPSL</sequence>
<dbReference type="OrthoDB" id="1685790at2759"/>
<gene>
    <name evidence="1" type="ORF">GOBAR_AA37014</name>
</gene>
<reference evidence="1 2" key="1">
    <citation type="submission" date="2015-01" db="EMBL/GenBank/DDBJ databases">
        <title>Genome of allotetraploid Gossypium barbadense reveals genomic plasticity and fiber elongation in cotton evolution.</title>
        <authorList>
            <person name="Chen X."/>
            <person name="Liu X."/>
            <person name="Zhao B."/>
            <person name="Zheng H."/>
            <person name="Hu Y."/>
            <person name="Lu G."/>
            <person name="Yang C."/>
            <person name="Chen J."/>
            <person name="Shan C."/>
            <person name="Zhang L."/>
            <person name="Zhou Y."/>
            <person name="Wang L."/>
            <person name="Guo W."/>
            <person name="Bai Y."/>
            <person name="Ruan J."/>
            <person name="Shangguan X."/>
            <person name="Mao Y."/>
            <person name="Jiang J."/>
            <person name="Zhu Y."/>
            <person name="Lei J."/>
            <person name="Kang H."/>
            <person name="Chen S."/>
            <person name="He X."/>
            <person name="Wang R."/>
            <person name="Wang Y."/>
            <person name="Chen J."/>
            <person name="Wang L."/>
            <person name="Yu S."/>
            <person name="Wang B."/>
            <person name="Wei J."/>
            <person name="Song S."/>
            <person name="Lu X."/>
            <person name="Gao Z."/>
            <person name="Gu W."/>
            <person name="Deng X."/>
            <person name="Ma D."/>
            <person name="Wang S."/>
            <person name="Liang W."/>
            <person name="Fang L."/>
            <person name="Cai C."/>
            <person name="Zhu X."/>
            <person name="Zhou B."/>
            <person name="Zhang Y."/>
            <person name="Chen Z."/>
            <person name="Xu S."/>
            <person name="Zhu R."/>
            <person name="Wang S."/>
            <person name="Zhang T."/>
            <person name="Zhao G."/>
        </authorList>
    </citation>
    <scope>NUCLEOTIDE SEQUENCE [LARGE SCALE GENOMIC DNA]</scope>
    <source>
        <strain evidence="2">cv. Xinhai21</strain>
        <tissue evidence="1">Leaf</tissue>
    </source>
</reference>
<organism evidence="1 2">
    <name type="scientific">Gossypium barbadense</name>
    <name type="common">Sea Island cotton</name>
    <name type="synonym">Hibiscus barbadensis</name>
    <dbReference type="NCBI Taxonomy" id="3634"/>
    <lineage>
        <taxon>Eukaryota</taxon>
        <taxon>Viridiplantae</taxon>
        <taxon>Streptophyta</taxon>
        <taxon>Embryophyta</taxon>
        <taxon>Tracheophyta</taxon>
        <taxon>Spermatophyta</taxon>
        <taxon>Magnoliopsida</taxon>
        <taxon>eudicotyledons</taxon>
        <taxon>Gunneridae</taxon>
        <taxon>Pentapetalae</taxon>
        <taxon>rosids</taxon>
        <taxon>malvids</taxon>
        <taxon>Malvales</taxon>
        <taxon>Malvaceae</taxon>
        <taxon>Malvoideae</taxon>
        <taxon>Gossypium</taxon>
    </lineage>
</organism>
<name>A0A2P5VY12_GOSBA</name>
<evidence type="ECO:0000313" key="1">
    <source>
        <dbReference type="EMBL" id="PPR83699.1"/>
    </source>
</evidence>
<protein>
    <submittedName>
        <fullName evidence="1">Uncharacterized protein</fullName>
    </submittedName>
</protein>
<evidence type="ECO:0000313" key="2">
    <source>
        <dbReference type="Proteomes" id="UP000239757"/>
    </source>
</evidence>
<accession>A0A2P5VY12</accession>
<dbReference type="Proteomes" id="UP000239757">
    <property type="component" value="Unassembled WGS sequence"/>
</dbReference>